<gene>
    <name evidence="3" type="ORF">HNR61_008234</name>
</gene>
<proteinExistence type="predicted"/>
<organism evidence="3 4">
    <name type="scientific">Actinomadura namibiensis</name>
    <dbReference type="NCBI Taxonomy" id="182080"/>
    <lineage>
        <taxon>Bacteria</taxon>
        <taxon>Bacillati</taxon>
        <taxon>Actinomycetota</taxon>
        <taxon>Actinomycetes</taxon>
        <taxon>Streptosporangiales</taxon>
        <taxon>Thermomonosporaceae</taxon>
        <taxon>Actinomadura</taxon>
    </lineage>
</organism>
<keyword evidence="4" id="KW-1185">Reference proteome</keyword>
<protein>
    <submittedName>
        <fullName evidence="3">Uncharacterized protein</fullName>
    </submittedName>
</protein>
<evidence type="ECO:0000313" key="4">
    <source>
        <dbReference type="Proteomes" id="UP000572680"/>
    </source>
</evidence>
<comment type="caution">
    <text evidence="3">The sequence shown here is derived from an EMBL/GenBank/DDBJ whole genome shotgun (WGS) entry which is preliminary data.</text>
</comment>
<name>A0A7W3LY80_ACTNM</name>
<dbReference type="AlphaFoldDB" id="A0A7W3LY80"/>
<evidence type="ECO:0000313" key="3">
    <source>
        <dbReference type="EMBL" id="MBA8956551.1"/>
    </source>
</evidence>
<accession>A0A7W3LY80</accession>
<dbReference type="Proteomes" id="UP000572680">
    <property type="component" value="Unassembled WGS sequence"/>
</dbReference>
<keyword evidence="1" id="KW-0175">Coiled coil</keyword>
<reference evidence="3 4" key="1">
    <citation type="submission" date="2020-08" db="EMBL/GenBank/DDBJ databases">
        <title>Genomic Encyclopedia of Type Strains, Phase IV (KMG-IV): sequencing the most valuable type-strain genomes for metagenomic binning, comparative biology and taxonomic classification.</title>
        <authorList>
            <person name="Goeker M."/>
        </authorList>
    </citation>
    <scope>NUCLEOTIDE SEQUENCE [LARGE SCALE GENOMIC DNA]</scope>
    <source>
        <strain evidence="3 4">DSM 44197</strain>
    </source>
</reference>
<evidence type="ECO:0000256" key="1">
    <source>
        <dbReference type="SAM" id="Coils"/>
    </source>
</evidence>
<evidence type="ECO:0000256" key="2">
    <source>
        <dbReference type="SAM" id="MobiDB-lite"/>
    </source>
</evidence>
<feature type="region of interest" description="Disordered" evidence="2">
    <location>
        <begin position="272"/>
        <end position="297"/>
    </location>
</feature>
<feature type="compositionally biased region" description="Polar residues" evidence="2">
    <location>
        <begin position="272"/>
        <end position="282"/>
    </location>
</feature>
<feature type="coiled-coil region" evidence="1">
    <location>
        <begin position="34"/>
        <end position="66"/>
    </location>
</feature>
<sequence length="297" mass="32877">MSEQHPDPFTEGLTFSGQRITQFVAIAAAGRQLHKQLRQRLRDARHAKEEAALKRTEALRKAALEEARARWSPAHDREWLRTANLVEVGQAWAAALPYANELTSAGSAVGKCEDRLRELHPYGMERYDRLRDDGTDRLAAMKEAAPFFNHAPHTRTGHAPVSRPALTEGDGTTWAANPHGPSRSEMEEAVRRERARQIAADLRSRCKARGHDPSPIELRTMLEITTNLPEEVIAEAVPVRAASSSSGIATSEGALADEGFPLTIDEALTAPSTWSAHQSSARRTPVQVPDRNRRRNL</sequence>
<dbReference type="RefSeq" id="WP_182848452.1">
    <property type="nucleotide sequence ID" value="NZ_BAAALP010000050.1"/>
</dbReference>
<dbReference type="EMBL" id="JACJIA010000016">
    <property type="protein sequence ID" value="MBA8956551.1"/>
    <property type="molecule type" value="Genomic_DNA"/>
</dbReference>